<reference evidence="4" key="1">
    <citation type="submission" date="2013-11" db="EMBL/GenBank/DDBJ databases">
        <title>Genome sequence of the fusiform rust pathogen reveals effectors for host alternation and coevolution with pine.</title>
        <authorList>
            <consortium name="DOE Joint Genome Institute"/>
            <person name="Smith K."/>
            <person name="Pendleton A."/>
            <person name="Kubisiak T."/>
            <person name="Anderson C."/>
            <person name="Salamov A."/>
            <person name="Aerts A."/>
            <person name="Riley R."/>
            <person name="Clum A."/>
            <person name="Lindquist E."/>
            <person name="Ence D."/>
            <person name="Campbell M."/>
            <person name="Kronenberg Z."/>
            <person name="Feau N."/>
            <person name="Dhillon B."/>
            <person name="Hamelin R."/>
            <person name="Burleigh J."/>
            <person name="Smith J."/>
            <person name="Yandell M."/>
            <person name="Nelson C."/>
            <person name="Grigoriev I."/>
            <person name="Davis J."/>
        </authorList>
    </citation>
    <scope>NUCLEOTIDE SEQUENCE</scope>
    <source>
        <strain evidence="4">G11</strain>
    </source>
</reference>
<proteinExistence type="predicted"/>
<dbReference type="InterPro" id="IPR017853">
    <property type="entry name" value="GH"/>
</dbReference>
<dbReference type="Proteomes" id="UP000886653">
    <property type="component" value="Unassembled WGS sequence"/>
</dbReference>
<dbReference type="GO" id="GO:0008061">
    <property type="term" value="F:chitin binding"/>
    <property type="evidence" value="ECO:0007669"/>
    <property type="project" value="InterPro"/>
</dbReference>
<dbReference type="SMART" id="SM00636">
    <property type="entry name" value="Glyco_18"/>
    <property type="match status" value="1"/>
</dbReference>
<evidence type="ECO:0000256" key="2">
    <source>
        <dbReference type="SAM" id="SignalP"/>
    </source>
</evidence>
<dbReference type="OrthoDB" id="73875at2759"/>
<feature type="region of interest" description="Disordered" evidence="1">
    <location>
        <begin position="52"/>
        <end position="78"/>
    </location>
</feature>
<dbReference type="SUPFAM" id="SSF51445">
    <property type="entry name" value="(Trans)glycosidases"/>
    <property type="match status" value="1"/>
</dbReference>
<dbReference type="InterPro" id="IPR001223">
    <property type="entry name" value="Glyco_hydro18_cat"/>
</dbReference>
<comment type="caution">
    <text evidence="4">The sequence shown here is derived from an EMBL/GenBank/DDBJ whole genome shotgun (WGS) entry which is preliminary data.</text>
</comment>
<dbReference type="GO" id="GO:0006032">
    <property type="term" value="P:chitin catabolic process"/>
    <property type="evidence" value="ECO:0007669"/>
    <property type="project" value="TreeGrafter"/>
</dbReference>
<dbReference type="GO" id="GO:0005975">
    <property type="term" value="P:carbohydrate metabolic process"/>
    <property type="evidence" value="ECO:0007669"/>
    <property type="project" value="InterPro"/>
</dbReference>
<evidence type="ECO:0000313" key="5">
    <source>
        <dbReference type="Proteomes" id="UP000886653"/>
    </source>
</evidence>
<feature type="signal peptide" evidence="2">
    <location>
        <begin position="1"/>
        <end position="21"/>
    </location>
</feature>
<feature type="domain" description="GH18" evidence="3">
    <location>
        <begin position="100"/>
        <end position="482"/>
    </location>
</feature>
<dbReference type="InterPro" id="IPR011583">
    <property type="entry name" value="Chitinase_II/V-like_cat"/>
</dbReference>
<dbReference type="InterPro" id="IPR050314">
    <property type="entry name" value="Glycosyl_Hydrlase_18"/>
</dbReference>
<organism evidence="4 5">
    <name type="scientific">Cronartium quercuum f. sp. fusiforme G11</name>
    <dbReference type="NCBI Taxonomy" id="708437"/>
    <lineage>
        <taxon>Eukaryota</taxon>
        <taxon>Fungi</taxon>
        <taxon>Dikarya</taxon>
        <taxon>Basidiomycota</taxon>
        <taxon>Pucciniomycotina</taxon>
        <taxon>Pucciniomycetes</taxon>
        <taxon>Pucciniales</taxon>
        <taxon>Coleosporiaceae</taxon>
        <taxon>Cronartium</taxon>
    </lineage>
</organism>
<keyword evidence="2" id="KW-0732">Signal</keyword>
<dbReference type="Gene3D" id="3.10.50.10">
    <property type="match status" value="1"/>
</dbReference>
<dbReference type="AlphaFoldDB" id="A0A9P6NJV5"/>
<evidence type="ECO:0000256" key="1">
    <source>
        <dbReference type="SAM" id="MobiDB-lite"/>
    </source>
</evidence>
<keyword evidence="5" id="KW-1185">Reference proteome</keyword>
<accession>A0A9P6NJV5</accession>
<dbReference type="PANTHER" id="PTHR11177">
    <property type="entry name" value="CHITINASE"/>
    <property type="match status" value="1"/>
</dbReference>
<sequence>MKLKLSYLNILLASFCSLSEANLSFSASSSTSTSNTSSASFSASIPLTDVTSEESALNKTDEHPIITPDTSIINDGKNPTDINWSNKTTTIPTDDKLSSKKVVGYYPSYSSDLTPLSELNYDLYDELIFFTATTNNNFTIGTGNLTQTHWDTLANEFVTRCKNATVTPTLALGGWTGCRYFSDLVATAENRTEFATSLVDFAKKYEFEGIDIDWEYPILQGIGCNSVRDEDLDNFTLFLEKIREIWPGVHITADSSINGFRDSSYASVSSERIAGLVKVLDKVNIMAYDVYGGWSDTTGPSAPLSSKCADVKSSVEDALGVYLKQGFSQSQLRLGIPTYARSFGLGTPELIPKTVGNYTTYYYQNFTSIPAGGIADDKPGVDICGQTVGNGGLWMFKELIENGFLSEDEKEGMNGYVLYQDECSGVPFLANNMTLISYDDTQSSVRKAKWARESGLSGIIFFNAIGSLDRTIGASREEFLKN</sequence>
<name>A0A9P6NJV5_9BASI</name>
<dbReference type="GO" id="GO:0005576">
    <property type="term" value="C:extracellular region"/>
    <property type="evidence" value="ECO:0007669"/>
    <property type="project" value="TreeGrafter"/>
</dbReference>
<evidence type="ECO:0000313" key="4">
    <source>
        <dbReference type="EMBL" id="KAG0147314.1"/>
    </source>
</evidence>
<dbReference type="PROSITE" id="PS51910">
    <property type="entry name" value="GH18_2"/>
    <property type="match status" value="1"/>
</dbReference>
<dbReference type="InterPro" id="IPR029070">
    <property type="entry name" value="Chitinase_insertion_sf"/>
</dbReference>
<gene>
    <name evidence="4" type="ORF">CROQUDRAFT_715110</name>
</gene>
<evidence type="ECO:0000259" key="3">
    <source>
        <dbReference type="PROSITE" id="PS51910"/>
    </source>
</evidence>
<dbReference type="GO" id="GO:0004568">
    <property type="term" value="F:chitinase activity"/>
    <property type="evidence" value="ECO:0007669"/>
    <property type="project" value="TreeGrafter"/>
</dbReference>
<dbReference type="Gene3D" id="3.20.20.80">
    <property type="entry name" value="Glycosidases"/>
    <property type="match status" value="1"/>
</dbReference>
<protein>
    <recommendedName>
        <fullName evidence="3">GH18 domain-containing protein</fullName>
    </recommendedName>
</protein>
<dbReference type="PANTHER" id="PTHR11177:SF317">
    <property type="entry name" value="CHITINASE 12-RELATED"/>
    <property type="match status" value="1"/>
</dbReference>
<dbReference type="Pfam" id="PF00704">
    <property type="entry name" value="Glyco_hydro_18"/>
    <property type="match status" value="1"/>
</dbReference>
<dbReference type="EMBL" id="MU167249">
    <property type="protein sequence ID" value="KAG0147314.1"/>
    <property type="molecule type" value="Genomic_DNA"/>
</dbReference>
<feature type="chain" id="PRO_5040156890" description="GH18 domain-containing protein" evidence="2">
    <location>
        <begin position="22"/>
        <end position="482"/>
    </location>
</feature>